<evidence type="ECO:0000256" key="4">
    <source>
        <dbReference type="SAM" id="Phobius"/>
    </source>
</evidence>
<dbReference type="EMBL" id="BART01029405">
    <property type="protein sequence ID" value="GAH00837.1"/>
    <property type="molecule type" value="Genomic_DNA"/>
</dbReference>
<dbReference type="InterPro" id="IPR004136">
    <property type="entry name" value="NMO"/>
</dbReference>
<keyword evidence="2" id="KW-0288">FMN</keyword>
<keyword evidence="1" id="KW-0285">Flavoprotein</keyword>
<proteinExistence type="predicted"/>
<gene>
    <name evidence="5" type="ORF">S01H4_51606</name>
</gene>
<protein>
    <submittedName>
        <fullName evidence="5">Uncharacterized protein</fullName>
    </submittedName>
</protein>
<sequence length="256" mass="27786">MIRTLAIPKNEEVKEGKIWIYCGSSIIIISVISTIYGIFGVIDDVIPTYRGGRSQSEESYFDFVDIALEAGVKVITTSAYKAAQIGKKVHDAGCVWFHKSATVKHAISAERAGADAVTIVGLEGTGFKNPNQNTTLINMTMARKLIKVPLIAAGGIGDARGFLAALAMGADAVCFGSAIMATKESPASETWKNQVLHQDIFDEKFYKRIYHLELRDSPIGSMAVGHVNEETSIKEFIENIATNAEKILRSWGITGN</sequence>
<feature type="non-terminal residue" evidence="5">
    <location>
        <position position="256"/>
    </location>
</feature>
<keyword evidence="3" id="KW-0560">Oxidoreductase</keyword>
<dbReference type="Pfam" id="PF03060">
    <property type="entry name" value="NMO"/>
    <property type="match status" value="1"/>
</dbReference>
<dbReference type="AlphaFoldDB" id="X1C0P0"/>
<feature type="transmembrane region" description="Helical" evidence="4">
    <location>
        <begin position="18"/>
        <end position="42"/>
    </location>
</feature>
<evidence type="ECO:0000313" key="5">
    <source>
        <dbReference type="EMBL" id="GAH00837.1"/>
    </source>
</evidence>
<keyword evidence="4" id="KW-0812">Transmembrane</keyword>
<dbReference type="Gene3D" id="3.20.20.70">
    <property type="entry name" value="Aldolase class I"/>
    <property type="match status" value="1"/>
</dbReference>
<dbReference type="PANTHER" id="PTHR32332:SF20">
    <property type="entry name" value="2-NITROPROPANE DIOXYGENASE-LIKE PROTEIN"/>
    <property type="match status" value="1"/>
</dbReference>
<reference evidence="5" key="1">
    <citation type="journal article" date="2014" name="Front. Microbiol.">
        <title>High frequency of phylogenetically diverse reductive dehalogenase-homologous genes in deep subseafloor sedimentary metagenomes.</title>
        <authorList>
            <person name="Kawai M."/>
            <person name="Futagami T."/>
            <person name="Toyoda A."/>
            <person name="Takaki Y."/>
            <person name="Nishi S."/>
            <person name="Hori S."/>
            <person name="Arai W."/>
            <person name="Tsubouchi T."/>
            <person name="Morono Y."/>
            <person name="Uchiyama I."/>
            <person name="Ito T."/>
            <person name="Fujiyama A."/>
            <person name="Inagaki F."/>
            <person name="Takami H."/>
        </authorList>
    </citation>
    <scope>NUCLEOTIDE SEQUENCE</scope>
    <source>
        <strain evidence="5">Expedition CK06-06</strain>
    </source>
</reference>
<keyword evidence="4" id="KW-1133">Transmembrane helix</keyword>
<dbReference type="PANTHER" id="PTHR32332">
    <property type="entry name" value="2-NITROPROPANE DIOXYGENASE"/>
    <property type="match status" value="1"/>
</dbReference>
<dbReference type="InterPro" id="IPR013785">
    <property type="entry name" value="Aldolase_TIM"/>
</dbReference>
<organism evidence="5">
    <name type="scientific">marine sediment metagenome</name>
    <dbReference type="NCBI Taxonomy" id="412755"/>
    <lineage>
        <taxon>unclassified sequences</taxon>
        <taxon>metagenomes</taxon>
        <taxon>ecological metagenomes</taxon>
    </lineage>
</organism>
<evidence type="ECO:0000256" key="2">
    <source>
        <dbReference type="ARBA" id="ARBA00022643"/>
    </source>
</evidence>
<accession>X1C0P0</accession>
<evidence type="ECO:0000256" key="3">
    <source>
        <dbReference type="ARBA" id="ARBA00023002"/>
    </source>
</evidence>
<name>X1C0P0_9ZZZZ</name>
<evidence type="ECO:0000256" key="1">
    <source>
        <dbReference type="ARBA" id="ARBA00022630"/>
    </source>
</evidence>
<dbReference type="GO" id="GO:0018580">
    <property type="term" value="F:nitronate monooxygenase activity"/>
    <property type="evidence" value="ECO:0007669"/>
    <property type="project" value="InterPro"/>
</dbReference>
<keyword evidence="4" id="KW-0472">Membrane</keyword>
<dbReference type="SUPFAM" id="SSF51412">
    <property type="entry name" value="Inosine monophosphate dehydrogenase (IMPDH)"/>
    <property type="match status" value="1"/>
</dbReference>
<dbReference type="CDD" id="cd04730">
    <property type="entry name" value="NPD_like"/>
    <property type="match status" value="1"/>
</dbReference>
<comment type="caution">
    <text evidence="5">The sequence shown here is derived from an EMBL/GenBank/DDBJ whole genome shotgun (WGS) entry which is preliminary data.</text>
</comment>